<name>A0A031K1Z1_9SPHN</name>
<reference evidence="3 4" key="1">
    <citation type="submission" date="2014-03" db="EMBL/GenBank/DDBJ databases">
        <title>Whole genome sequence of Novosphingobium resinovorum KF1.</title>
        <authorList>
            <person name="Gan H.M."/>
            <person name="Gan H.Y."/>
            <person name="Chew T.H."/>
            <person name="Savka M.A."/>
        </authorList>
    </citation>
    <scope>NUCLEOTIDE SEQUENCE [LARGE SCALE GENOMIC DNA]</scope>
    <source>
        <strain evidence="3 4">KF1</strain>
    </source>
</reference>
<dbReference type="GO" id="GO:0004177">
    <property type="term" value="F:aminopeptidase activity"/>
    <property type="evidence" value="ECO:0007669"/>
    <property type="project" value="UniProtKB-KW"/>
</dbReference>
<protein>
    <submittedName>
        <fullName evidence="3">Dipeptidyl aminopeptidases/acylaminoacyl-peptidases-like protein</fullName>
    </submittedName>
</protein>
<keyword evidence="3" id="KW-0645">Protease</keyword>
<feature type="domain" description="Peptidase S9 prolyl oligopeptidase catalytic" evidence="2">
    <location>
        <begin position="521"/>
        <end position="694"/>
    </location>
</feature>
<dbReference type="GO" id="GO:0008236">
    <property type="term" value="F:serine-type peptidase activity"/>
    <property type="evidence" value="ECO:0007669"/>
    <property type="project" value="InterPro"/>
</dbReference>
<dbReference type="InterPro" id="IPR001375">
    <property type="entry name" value="Peptidase_S9_cat"/>
</dbReference>
<dbReference type="EMBL" id="JFYZ01000002">
    <property type="protein sequence ID" value="EZP83986.1"/>
    <property type="molecule type" value="Genomic_DNA"/>
</dbReference>
<dbReference type="InterPro" id="IPR029058">
    <property type="entry name" value="AB_hydrolase_fold"/>
</dbReference>
<evidence type="ECO:0000313" key="4">
    <source>
        <dbReference type="Proteomes" id="UP000024329"/>
    </source>
</evidence>
<dbReference type="RefSeq" id="WP_081798918.1">
    <property type="nucleotide sequence ID" value="NZ_JFYZ01000002.1"/>
</dbReference>
<dbReference type="SUPFAM" id="SSF82171">
    <property type="entry name" value="DPP6 N-terminal domain-like"/>
    <property type="match status" value="1"/>
</dbReference>
<feature type="chain" id="PRO_5001552033" evidence="1">
    <location>
        <begin position="26"/>
        <end position="735"/>
    </location>
</feature>
<sequence>MMNALKITVSSAAFLAVAALSPAAAAGESKGRPWTLEDILLVPKVNEIALSDDGRFALYAVEAADETAGRPRASVRIVDLTSRMQRELGRVDMAKSLKPIPGTRDWSALLDMGSGLQLYRISAAGSITPLMLSAAPLLVGRADLAVPVGGGTPPHRVGVLAYDWSPDGRWLWYTLLKAAPDVRQVRFDGDADQLRNRRRSSIAANVEYYLRDPDGQSHKVLTRPSNDRMAMHAGADILWRGDEIEFRIETPDGTAGGAFEVRAWDRRRMTMRTLANERDVQTLWILKGPRGGELSTEGFGDRPELIETVIGGKRRSYGPVGFTIGDLRSAGIQFSTDGRRVVLGTRSTSLPRYGLALLDRRGVRPIESAGSLTRCGFDSALTKAVCVEESMTRPPQLVRIDLSGGKIEPVASISPRHDEIAPLDAQPRIWINRDGYKASGYVVRPRGYKAGHRYPAIIVTHGGDADERFFDAANQWNYPVQLFAERGYVVLLINDPSPRQAEALEGAYRAWMRGSGPPGPEALQQLVFINGVHSFEDAISQLTKEGLVDADRVGIAGYSRGAQMVNVAVTQSTKFRAASSGDGGLLEPSGYATARDSYDAIYGGSPLGGHLDQYRRFAPSLNAPKICAAVLQQVAAASPSQFEFYDAMRAAGVPTQISYYPGKDPASDETHLFHIPANRLNAMRENIAWFDYWLLGKRDPDAPFPDRLTEWDRMAGEPRRHCGLPVPDQRPATPN</sequence>
<gene>
    <name evidence="3" type="ORF">BV97_01179</name>
</gene>
<dbReference type="Proteomes" id="UP000024329">
    <property type="component" value="Unassembled WGS sequence"/>
</dbReference>
<accession>A0A031K1Z1</accession>
<keyword evidence="3" id="KW-0031">Aminopeptidase</keyword>
<keyword evidence="3" id="KW-0378">Hydrolase</keyword>
<evidence type="ECO:0000256" key="1">
    <source>
        <dbReference type="SAM" id="SignalP"/>
    </source>
</evidence>
<dbReference type="AlphaFoldDB" id="A0A031K1Z1"/>
<keyword evidence="1" id="KW-0732">Signal</keyword>
<dbReference type="SUPFAM" id="SSF53474">
    <property type="entry name" value="alpha/beta-Hydrolases"/>
    <property type="match status" value="1"/>
</dbReference>
<evidence type="ECO:0000259" key="2">
    <source>
        <dbReference type="Pfam" id="PF00326"/>
    </source>
</evidence>
<comment type="caution">
    <text evidence="3">The sequence shown here is derived from an EMBL/GenBank/DDBJ whole genome shotgun (WGS) entry which is preliminary data.</text>
</comment>
<dbReference type="PATRIC" id="fig|158500.4.peg.1212"/>
<organism evidence="3 4">
    <name type="scientific">Novosphingobium resinovorum</name>
    <dbReference type="NCBI Taxonomy" id="158500"/>
    <lineage>
        <taxon>Bacteria</taxon>
        <taxon>Pseudomonadati</taxon>
        <taxon>Pseudomonadota</taxon>
        <taxon>Alphaproteobacteria</taxon>
        <taxon>Sphingomonadales</taxon>
        <taxon>Sphingomonadaceae</taxon>
        <taxon>Novosphingobium</taxon>
    </lineage>
</organism>
<proteinExistence type="predicted"/>
<dbReference type="Pfam" id="PF00326">
    <property type="entry name" value="Peptidase_S9"/>
    <property type="match status" value="1"/>
</dbReference>
<dbReference type="Gene3D" id="3.40.50.1820">
    <property type="entry name" value="alpha/beta hydrolase"/>
    <property type="match status" value="1"/>
</dbReference>
<feature type="signal peptide" evidence="1">
    <location>
        <begin position="1"/>
        <end position="25"/>
    </location>
</feature>
<dbReference type="eggNOG" id="COG1506">
    <property type="taxonomic scope" value="Bacteria"/>
</dbReference>
<evidence type="ECO:0000313" key="3">
    <source>
        <dbReference type="EMBL" id="EZP83986.1"/>
    </source>
</evidence>
<dbReference type="GO" id="GO:0006508">
    <property type="term" value="P:proteolysis"/>
    <property type="evidence" value="ECO:0007669"/>
    <property type="project" value="InterPro"/>
</dbReference>